<sequence length="377" mass="41676">MSHAANRNKRTLASSAARISPKQRDKQLKRLAAHTGDSRRERQRFSDGFIPRDENTIYMSPLPSSLLSKYEIKEALELAFGKVTHVHLDRGLKFGFARFEDERCAETAMEMRSIEFLNETVEMRSGSKGRKHSFDDRPDPHQDLLSEVVDGFLNSFDSAGAEDGLPTPERKAKGRSKGSQQHLKAARKGLKAEKGNSKQRGKGQGVRGAADRSCKKRGRDVGQTEKGRESNGGAEGTGRKWRKVGGKGCPRKEKWKRGKAGKGGKEGNRGNSGREHLNGQLQERAEGGNKESGRREGQAWQPSQSSGDYPERLSRPQFWQAIQPQAGQPGGRTVPRPSVAPHLVTPCRPSPRPTAVQSGHDPSPPQPWLIWPGVQFL</sequence>
<name>A0ABP0JP90_9DINO</name>
<comment type="caution">
    <text evidence="4">The sequence shown here is derived from an EMBL/GenBank/DDBJ whole genome shotgun (WGS) entry which is preliminary data.</text>
</comment>
<feature type="compositionally biased region" description="Basic residues" evidence="2">
    <location>
        <begin position="253"/>
        <end position="262"/>
    </location>
</feature>
<evidence type="ECO:0000256" key="2">
    <source>
        <dbReference type="SAM" id="MobiDB-lite"/>
    </source>
</evidence>
<dbReference type="InterPro" id="IPR035979">
    <property type="entry name" value="RBD_domain_sf"/>
</dbReference>
<proteinExistence type="predicted"/>
<dbReference type="SMART" id="SM00360">
    <property type="entry name" value="RRM"/>
    <property type="match status" value="1"/>
</dbReference>
<dbReference type="PROSITE" id="PS50102">
    <property type="entry name" value="RRM"/>
    <property type="match status" value="1"/>
</dbReference>
<dbReference type="Gene3D" id="3.30.70.330">
    <property type="match status" value="1"/>
</dbReference>
<feature type="region of interest" description="Disordered" evidence="2">
    <location>
        <begin position="124"/>
        <end position="143"/>
    </location>
</feature>
<keyword evidence="1" id="KW-0694">RNA-binding</keyword>
<accession>A0ABP0JP90</accession>
<dbReference type="InterPro" id="IPR000504">
    <property type="entry name" value="RRM_dom"/>
</dbReference>
<evidence type="ECO:0000313" key="4">
    <source>
        <dbReference type="EMBL" id="CAK9016271.1"/>
    </source>
</evidence>
<organism evidence="4 5">
    <name type="scientific">Durusdinium trenchii</name>
    <dbReference type="NCBI Taxonomy" id="1381693"/>
    <lineage>
        <taxon>Eukaryota</taxon>
        <taxon>Sar</taxon>
        <taxon>Alveolata</taxon>
        <taxon>Dinophyceae</taxon>
        <taxon>Suessiales</taxon>
        <taxon>Symbiodiniaceae</taxon>
        <taxon>Durusdinium</taxon>
    </lineage>
</organism>
<feature type="compositionally biased region" description="Basic and acidic residues" evidence="2">
    <location>
        <begin position="209"/>
        <end position="229"/>
    </location>
</feature>
<dbReference type="InterPro" id="IPR012677">
    <property type="entry name" value="Nucleotide-bd_a/b_plait_sf"/>
</dbReference>
<feature type="region of interest" description="Disordered" evidence="2">
    <location>
        <begin position="1"/>
        <end position="46"/>
    </location>
</feature>
<evidence type="ECO:0000259" key="3">
    <source>
        <dbReference type="PROSITE" id="PS50102"/>
    </source>
</evidence>
<keyword evidence="5" id="KW-1185">Reference proteome</keyword>
<feature type="compositionally biased region" description="Basic residues" evidence="2">
    <location>
        <begin position="1"/>
        <end position="10"/>
    </location>
</feature>
<protein>
    <recommendedName>
        <fullName evidence="3">RRM domain-containing protein</fullName>
    </recommendedName>
</protein>
<feature type="region of interest" description="Disordered" evidence="2">
    <location>
        <begin position="157"/>
        <end position="377"/>
    </location>
</feature>
<reference evidence="4 5" key="1">
    <citation type="submission" date="2024-02" db="EMBL/GenBank/DDBJ databases">
        <authorList>
            <person name="Chen Y."/>
            <person name="Shah S."/>
            <person name="Dougan E. K."/>
            <person name="Thang M."/>
            <person name="Chan C."/>
        </authorList>
    </citation>
    <scope>NUCLEOTIDE SEQUENCE [LARGE SCALE GENOMIC DNA]</scope>
</reference>
<feature type="domain" description="RRM" evidence="3">
    <location>
        <begin position="55"/>
        <end position="128"/>
    </location>
</feature>
<evidence type="ECO:0000313" key="5">
    <source>
        <dbReference type="Proteomes" id="UP001642484"/>
    </source>
</evidence>
<dbReference type="CDD" id="cd00590">
    <property type="entry name" value="RRM_SF"/>
    <property type="match status" value="1"/>
</dbReference>
<feature type="compositionally biased region" description="Basic and acidic residues" evidence="2">
    <location>
        <begin position="132"/>
        <end position="143"/>
    </location>
</feature>
<gene>
    <name evidence="4" type="ORF">CCMP2556_LOCUS12438</name>
</gene>
<feature type="compositionally biased region" description="Basic and acidic residues" evidence="2">
    <location>
        <begin position="36"/>
        <end position="46"/>
    </location>
</feature>
<dbReference type="EMBL" id="CAXAMN010006036">
    <property type="protein sequence ID" value="CAK9016271.1"/>
    <property type="molecule type" value="Genomic_DNA"/>
</dbReference>
<feature type="compositionally biased region" description="Basic and acidic residues" evidence="2">
    <location>
        <begin position="263"/>
        <end position="297"/>
    </location>
</feature>
<evidence type="ECO:0000256" key="1">
    <source>
        <dbReference type="PROSITE-ProRule" id="PRU00176"/>
    </source>
</evidence>
<dbReference type="SUPFAM" id="SSF54928">
    <property type="entry name" value="RNA-binding domain, RBD"/>
    <property type="match status" value="1"/>
</dbReference>
<dbReference type="Proteomes" id="UP001642484">
    <property type="component" value="Unassembled WGS sequence"/>
</dbReference>